<keyword evidence="6" id="KW-0694">RNA-binding</keyword>
<accession>A0A2M7QJE5</accession>
<evidence type="ECO:0000256" key="6">
    <source>
        <dbReference type="ARBA" id="ARBA00022884"/>
    </source>
</evidence>
<dbReference type="GO" id="GO:0003723">
    <property type="term" value="F:RNA binding"/>
    <property type="evidence" value="ECO:0007669"/>
    <property type="project" value="UniProtKB-KW"/>
</dbReference>
<name>A0A2M7QJE5_9BACT</name>
<evidence type="ECO:0000313" key="9">
    <source>
        <dbReference type="EMBL" id="PIY72464.1"/>
    </source>
</evidence>
<keyword evidence="2" id="KW-0808">Transferase</keyword>
<feature type="domain" description="CCA-adding enzyme C-terminal" evidence="8">
    <location>
        <begin position="167"/>
        <end position="298"/>
    </location>
</feature>
<keyword evidence="1" id="KW-0819">tRNA processing</keyword>
<dbReference type="Gene3D" id="1.10.3090.10">
    <property type="entry name" value="cca-adding enzyme, domain 2"/>
    <property type="match status" value="1"/>
</dbReference>
<dbReference type="Proteomes" id="UP000229401">
    <property type="component" value="Unassembled WGS sequence"/>
</dbReference>
<proteinExistence type="predicted"/>
<evidence type="ECO:0000313" key="10">
    <source>
        <dbReference type="Proteomes" id="UP000229401"/>
    </source>
</evidence>
<dbReference type="InterPro" id="IPR003607">
    <property type="entry name" value="HD/PDEase_dom"/>
</dbReference>
<organism evidence="9 10">
    <name type="scientific">Candidatus Roizmanbacteria bacterium CG_4_10_14_0_8_um_filter_33_9</name>
    <dbReference type="NCBI Taxonomy" id="1974826"/>
    <lineage>
        <taxon>Bacteria</taxon>
        <taxon>Candidatus Roizmaniibacteriota</taxon>
    </lineage>
</organism>
<keyword evidence="4" id="KW-0547">Nucleotide-binding</keyword>
<dbReference type="AlphaFoldDB" id="A0A2M7QJE5"/>
<reference evidence="10" key="1">
    <citation type="submission" date="2017-09" db="EMBL/GenBank/DDBJ databases">
        <title>Depth-based differentiation of microbial function through sediment-hosted aquifers and enrichment of novel symbionts in the deep terrestrial subsurface.</title>
        <authorList>
            <person name="Probst A.J."/>
            <person name="Ladd B."/>
            <person name="Jarett J.K."/>
            <person name="Geller-Mcgrath D.E."/>
            <person name="Sieber C.M.K."/>
            <person name="Emerson J.B."/>
            <person name="Anantharaman K."/>
            <person name="Thomas B.C."/>
            <person name="Malmstrom R."/>
            <person name="Stieglmeier M."/>
            <person name="Klingl A."/>
            <person name="Woyke T."/>
            <person name="Ryan C.M."/>
            <person name="Banfield J.F."/>
        </authorList>
    </citation>
    <scope>NUCLEOTIDE SEQUENCE [LARGE SCALE GENOMIC DNA]</scope>
</reference>
<evidence type="ECO:0000256" key="3">
    <source>
        <dbReference type="ARBA" id="ARBA00022723"/>
    </source>
</evidence>
<evidence type="ECO:0000256" key="1">
    <source>
        <dbReference type="ARBA" id="ARBA00022694"/>
    </source>
</evidence>
<dbReference type="SUPFAM" id="SSF81891">
    <property type="entry name" value="Poly A polymerase C-terminal region-like"/>
    <property type="match status" value="1"/>
</dbReference>
<dbReference type="Pfam" id="PF12627">
    <property type="entry name" value="PolyA_pol_RNAbd"/>
    <property type="match status" value="1"/>
</dbReference>
<comment type="caution">
    <text evidence="9">The sequence shown here is derived from an EMBL/GenBank/DDBJ whole genome shotgun (WGS) entry which is preliminary data.</text>
</comment>
<dbReference type="PANTHER" id="PTHR47545:SF1">
    <property type="entry name" value="MULTIFUNCTIONAL CCA PROTEIN"/>
    <property type="match status" value="1"/>
</dbReference>
<dbReference type="Gene3D" id="1.10.246.80">
    <property type="match status" value="1"/>
</dbReference>
<keyword evidence="2" id="KW-0548">Nucleotidyltransferase</keyword>
<evidence type="ECO:0008006" key="11">
    <source>
        <dbReference type="Google" id="ProtNLM"/>
    </source>
</evidence>
<sequence length="303" mass="34911">IRAVGDANKRFKEDSLRLMRAVRLASQLGFLIEEKTRLAISDNSSLIKNVSWERIRDELLKIIASDHPDDGILFLHNTGLLQHILPELEICFTVPQKSPKRHHIYDVGMHSVMALKHCPSQDPITRFATLLHDIGKVKTYWKDSKTEIITFHNHEVVSTILVTNIADRLKLSNKEKEKLIQLVKYHQFTVSEIQTDKAVRRFIREVGKEYIQDMLDLRTGDRIGSGATPTSWRLELFKKRIIEVQKQPFAIADLKVDGNDVMKVLNIKPGRQIGDILKNLFEQVVEGKLKNERSILLKEIKKV</sequence>
<evidence type="ECO:0000256" key="2">
    <source>
        <dbReference type="ARBA" id="ARBA00022695"/>
    </source>
</evidence>
<feature type="domain" description="tRNA nucleotidyltransferase/poly(A) polymerase RNA and SrmB- binding" evidence="7">
    <location>
        <begin position="29"/>
        <end position="89"/>
    </location>
</feature>
<evidence type="ECO:0000256" key="5">
    <source>
        <dbReference type="ARBA" id="ARBA00022842"/>
    </source>
</evidence>
<dbReference type="GO" id="GO:0046872">
    <property type="term" value="F:metal ion binding"/>
    <property type="evidence" value="ECO:0007669"/>
    <property type="project" value="UniProtKB-KW"/>
</dbReference>
<evidence type="ECO:0000256" key="4">
    <source>
        <dbReference type="ARBA" id="ARBA00022741"/>
    </source>
</evidence>
<keyword evidence="3" id="KW-0479">Metal-binding</keyword>
<dbReference type="PANTHER" id="PTHR47545">
    <property type="entry name" value="MULTIFUNCTIONAL CCA PROTEIN"/>
    <property type="match status" value="1"/>
</dbReference>
<dbReference type="GO" id="GO:0000166">
    <property type="term" value="F:nucleotide binding"/>
    <property type="evidence" value="ECO:0007669"/>
    <property type="project" value="UniProtKB-KW"/>
</dbReference>
<dbReference type="Pfam" id="PF13735">
    <property type="entry name" value="tRNA_NucTran2_2"/>
    <property type="match status" value="1"/>
</dbReference>
<dbReference type="EMBL" id="PFLI01000027">
    <property type="protein sequence ID" value="PIY72464.1"/>
    <property type="molecule type" value="Genomic_DNA"/>
</dbReference>
<dbReference type="GO" id="GO:0016779">
    <property type="term" value="F:nucleotidyltransferase activity"/>
    <property type="evidence" value="ECO:0007669"/>
    <property type="project" value="UniProtKB-KW"/>
</dbReference>
<evidence type="ECO:0000259" key="8">
    <source>
        <dbReference type="Pfam" id="PF13735"/>
    </source>
</evidence>
<protein>
    <recommendedName>
        <fullName evidence="11">HD domain-containing protein</fullName>
    </recommendedName>
</protein>
<feature type="non-terminal residue" evidence="9">
    <location>
        <position position="1"/>
    </location>
</feature>
<dbReference type="GO" id="GO:0008033">
    <property type="term" value="P:tRNA processing"/>
    <property type="evidence" value="ECO:0007669"/>
    <property type="project" value="UniProtKB-KW"/>
</dbReference>
<dbReference type="InterPro" id="IPR032828">
    <property type="entry name" value="PolyA_RNA-bd"/>
</dbReference>
<evidence type="ECO:0000259" key="7">
    <source>
        <dbReference type="Pfam" id="PF12627"/>
    </source>
</evidence>
<dbReference type="InterPro" id="IPR032810">
    <property type="entry name" value="CCA-adding_enz_C"/>
</dbReference>
<keyword evidence="5" id="KW-0460">Magnesium</keyword>
<gene>
    <name evidence="9" type="ORF">COY87_00865</name>
</gene>
<dbReference type="CDD" id="cd00077">
    <property type="entry name" value="HDc"/>
    <property type="match status" value="1"/>
</dbReference>
<dbReference type="InterPro" id="IPR050124">
    <property type="entry name" value="tRNA_CCA-adding_enzyme"/>
</dbReference>